<evidence type="ECO:0000256" key="2">
    <source>
        <dbReference type="ARBA" id="ARBA00023002"/>
    </source>
</evidence>
<dbReference type="InterPro" id="IPR036291">
    <property type="entry name" value="NAD(P)-bd_dom_sf"/>
</dbReference>
<evidence type="ECO:0000313" key="5">
    <source>
        <dbReference type="Proteomes" id="UP000449547"/>
    </source>
</evidence>
<accession>A0A642UMV2</accession>
<dbReference type="OMA" id="MGTDNIP"/>
<organism evidence="4 5">
    <name type="scientific">Diutina rugosa</name>
    <name type="common">Yeast</name>
    <name type="synonym">Candida rugosa</name>
    <dbReference type="NCBI Taxonomy" id="5481"/>
    <lineage>
        <taxon>Eukaryota</taxon>
        <taxon>Fungi</taxon>
        <taxon>Dikarya</taxon>
        <taxon>Ascomycota</taxon>
        <taxon>Saccharomycotina</taxon>
        <taxon>Pichiomycetes</taxon>
        <taxon>Debaryomycetaceae</taxon>
        <taxon>Diutina</taxon>
    </lineage>
</organism>
<evidence type="ECO:0000256" key="3">
    <source>
        <dbReference type="RuleBase" id="RU000363"/>
    </source>
</evidence>
<dbReference type="EMBL" id="SWFT01000098">
    <property type="protein sequence ID" value="KAA8901843.1"/>
    <property type="molecule type" value="Genomic_DNA"/>
</dbReference>
<comment type="caution">
    <text evidence="4">The sequence shown here is derived from an EMBL/GenBank/DDBJ whole genome shotgun (WGS) entry which is preliminary data.</text>
</comment>
<protein>
    <submittedName>
        <fullName evidence="4">Uncharacterized protein</fullName>
    </submittedName>
</protein>
<dbReference type="Gene3D" id="3.40.50.720">
    <property type="entry name" value="NAD(P)-binding Rossmann-like Domain"/>
    <property type="match status" value="1"/>
</dbReference>
<gene>
    <name evidence="4" type="ORF">DIURU_003092</name>
</gene>
<dbReference type="RefSeq" id="XP_034012141.1">
    <property type="nucleotide sequence ID" value="XM_034155816.1"/>
</dbReference>
<sequence length="271" mass="29324">MSYGKAAAERIAGKTILITGASAGIGEATAREFADVSHGNIKLILTARRLEKLQQIAADLNQQYPGIKIHTVEFDVSKLDTIQPFLDNLPSEYAQVDVLINNAGKALGRDPIGEILLEDIEGMFQTNVLGLITLTNAIIPQMKQRNSGTIVNLGSIAGRDPYPGGGIYCPTKAAVKSFSHVLRKELISTKLRVIEVDPGNVETDFSNVRFKGDTAKAKAVYAGTEPLVAEDIAEIIVFNVTRKENTVVAETLVFSTNQASAVHLYRDESKI</sequence>
<dbReference type="PRINTS" id="PR00081">
    <property type="entry name" value="GDHRDH"/>
</dbReference>
<keyword evidence="5" id="KW-1185">Reference proteome</keyword>
<dbReference type="SUPFAM" id="SSF51735">
    <property type="entry name" value="NAD(P)-binding Rossmann-fold domains"/>
    <property type="match status" value="1"/>
</dbReference>
<dbReference type="OrthoDB" id="6251714at2759"/>
<dbReference type="GO" id="GO:0016616">
    <property type="term" value="F:oxidoreductase activity, acting on the CH-OH group of donors, NAD or NADP as acceptor"/>
    <property type="evidence" value="ECO:0007669"/>
    <property type="project" value="UniProtKB-ARBA"/>
</dbReference>
<dbReference type="GeneID" id="54781743"/>
<evidence type="ECO:0000313" key="4">
    <source>
        <dbReference type="EMBL" id="KAA8901843.1"/>
    </source>
</evidence>
<dbReference type="PANTHER" id="PTHR42901">
    <property type="entry name" value="ALCOHOL DEHYDROGENASE"/>
    <property type="match status" value="1"/>
</dbReference>
<dbReference type="Pfam" id="PF00106">
    <property type="entry name" value="adh_short"/>
    <property type="match status" value="1"/>
</dbReference>
<name>A0A642UMV2_DIURU</name>
<evidence type="ECO:0000256" key="1">
    <source>
        <dbReference type="ARBA" id="ARBA00006484"/>
    </source>
</evidence>
<dbReference type="PRINTS" id="PR00080">
    <property type="entry name" value="SDRFAMILY"/>
</dbReference>
<dbReference type="Proteomes" id="UP000449547">
    <property type="component" value="Unassembled WGS sequence"/>
</dbReference>
<dbReference type="AlphaFoldDB" id="A0A642UMV2"/>
<proteinExistence type="inferred from homology"/>
<keyword evidence="2" id="KW-0560">Oxidoreductase</keyword>
<comment type="similarity">
    <text evidence="1 3">Belongs to the short-chain dehydrogenases/reductases (SDR) family.</text>
</comment>
<reference evidence="4 5" key="1">
    <citation type="submission" date="2019-07" db="EMBL/GenBank/DDBJ databases">
        <title>Genome assembly of two rare yeast pathogens: Diutina rugosa and Trichomonascus ciferrii.</title>
        <authorList>
            <person name="Mixao V."/>
            <person name="Saus E."/>
            <person name="Hansen A."/>
            <person name="Lass-Flor C."/>
            <person name="Gabaldon T."/>
        </authorList>
    </citation>
    <scope>NUCLEOTIDE SEQUENCE [LARGE SCALE GENOMIC DNA]</scope>
    <source>
        <strain evidence="4 5">CBS 613</strain>
    </source>
</reference>
<dbReference type="VEuPathDB" id="FungiDB:DIURU_003092"/>
<dbReference type="InterPro" id="IPR002347">
    <property type="entry name" value="SDR_fam"/>
</dbReference>
<dbReference type="PANTHER" id="PTHR42901:SF1">
    <property type="entry name" value="ALCOHOL DEHYDROGENASE"/>
    <property type="match status" value="1"/>
</dbReference>
<dbReference type="FunFam" id="3.40.50.720:FF:000047">
    <property type="entry name" value="NADP-dependent L-serine/L-allo-threonine dehydrogenase"/>
    <property type="match status" value="1"/>
</dbReference>